<name>A0AC61R491_9FIRM</name>
<comment type="caution">
    <text evidence="1">The sequence shown here is derived from an EMBL/GenBank/DDBJ whole genome shotgun (WGS) entry which is preliminary data.</text>
</comment>
<sequence length="57" mass="6000">MLSWIMGNLATILISAVLVLAVCLIIVKMVKDRKQGKSSCGCDCGSCGACCHGKKEI</sequence>
<reference evidence="1" key="1">
    <citation type="submission" date="2019-04" db="EMBL/GenBank/DDBJ databases">
        <title>Microbes associate with the intestines of laboratory mice.</title>
        <authorList>
            <person name="Navarre W."/>
            <person name="Wong E."/>
            <person name="Huang K."/>
            <person name="Tropini C."/>
            <person name="Ng K."/>
            <person name="Yu B."/>
        </authorList>
    </citation>
    <scope>NUCLEOTIDE SEQUENCE</scope>
    <source>
        <strain evidence="1">NM72_1-8</strain>
    </source>
</reference>
<proteinExistence type="predicted"/>
<organism evidence="1 2">
    <name type="scientific">Hominisplanchenecus murintestinalis</name>
    <dbReference type="NCBI Taxonomy" id="2941517"/>
    <lineage>
        <taxon>Bacteria</taxon>
        <taxon>Bacillati</taxon>
        <taxon>Bacillota</taxon>
        <taxon>Clostridia</taxon>
        <taxon>Lachnospirales</taxon>
        <taxon>Lachnospiraceae</taxon>
        <taxon>Hominisplanchenecus</taxon>
    </lineage>
</organism>
<accession>A0AC61R491</accession>
<evidence type="ECO:0000313" key="2">
    <source>
        <dbReference type="Proteomes" id="UP000307720"/>
    </source>
</evidence>
<dbReference type="EMBL" id="SRZB01000001">
    <property type="protein sequence ID" value="TGY00695.1"/>
    <property type="molecule type" value="Genomic_DNA"/>
</dbReference>
<dbReference type="Proteomes" id="UP000307720">
    <property type="component" value="Unassembled WGS sequence"/>
</dbReference>
<protein>
    <submittedName>
        <fullName evidence="1">FeoB-associated Cys-rich membrane protein</fullName>
    </submittedName>
</protein>
<keyword evidence="2" id="KW-1185">Reference proteome</keyword>
<evidence type="ECO:0000313" key="1">
    <source>
        <dbReference type="EMBL" id="TGY00695.1"/>
    </source>
</evidence>
<gene>
    <name evidence="1" type="ORF">E5357_00505</name>
</gene>